<dbReference type="OrthoDB" id="5361883at2"/>
<proteinExistence type="predicted"/>
<evidence type="ECO:0008006" key="3">
    <source>
        <dbReference type="Google" id="ProtNLM"/>
    </source>
</evidence>
<comment type="caution">
    <text evidence="1">The sequence shown here is derived from an EMBL/GenBank/DDBJ whole genome shotgun (WGS) entry which is preliminary data.</text>
</comment>
<keyword evidence="2" id="KW-1185">Reference proteome</keyword>
<organism evidence="1 2">
    <name type="scientific">Helicobacter anseris</name>
    <dbReference type="NCBI Taxonomy" id="375926"/>
    <lineage>
        <taxon>Bacteria</taxon>
        <taxon>Pseudomonadati</taxon>
        <taxon>Campylobacterota</taxon>
        <taxon>Epsilonproteobacteria</taxon>
        <taxon>Campylobacterales</taxon>
        <taxon>Helicobacteraceae</taxon>
        <taxon>Helicobacter</taxon>
    </lineage>
</organism>
<accession>A0A3D8J9P1</accession>
<evidence type="ECO:0000313" key="1">
    <source>
        <dbReference type="EMBL" id="RDU73885.1"/>
    </source>
</evidence>
<sequence>MKICIMCESTLLQKSLEYYLQEYLTSYTESEFVISDIALQIEKPVCLLDSTSNTHIKKPFTPVSLFKDLQSFYHTRIKKNTISHIIPSELDLQDPKIQTKIDHLLQEFSKQIYNTLQNDKK</sequence>
<dbReference type="Proteomes" id="UP000256695">
    <property type="component" value="Unassembled WGS sequence"/>
</dbReference>
<evidence type="ECO:0000313" key="2">
    <source>
        <dbReference type="Proteomes" id="UP000256695"/>
    </source>
</evidence>
<dbReference type="RefSeq" id="WP_115578993.1">
    <property type="nucleotide sequence ID" value="NZ_NXLX01000008.1"/>
</dbReference>
<dbReference type="EMBL" id="NXLX01000008">
    <property type="protein sequence ID" value="RDU73885.1"/>
    <property type="molecule type" value="Genomic_DNA"/>
</dbReference>
<protein>
    <recommendedName>
        <fullName evidence="3">Dihydroneopterin aldolase</fullName>
    </recommendedName>
</protein>
<gene>
    <name evidence="1" type="ORF">CQA57_04260</name>
</gene>
<name>A0A3D8J9P1_9HELI</name>
<reference evidence="1 2" key="1">
    <citation type="submission" date="2018-04" db="EMBL/GenBank/DDBJ databases">
        <title>Novel Campyloabacter and Helicobacter Species and Strains.</title>
        <authorList>
            <person name="Mannion A.J."/>
            <person name="Shen Z."/>
            <person name="Fox J.G."/>
        </authorList>
    </citation>
    <scope>NUCLEOTIDE SEQUENCE [LARGE SCALE GENOMIC DNA]</scope>
    <source>
        <strain evidence="1 2">MIT 04-9362</strain>
    </source>
</reference>
<dbReference type="AlphaFoldDB" id="A0A3D8J9P1"/>